<evidence type="ECO:0000313" key="1">
    <source>
        <dbReference type="EMBL" id="CAH2269482.1"/>
    </source>
</evidence>
<dbReference type="Proteomes" id="UP000838756">
    <property type="component" value="Unassembled WGS sequence"/>
</dbReference>
<organism evidence="1 2">
    <name type="scientific">Pararge aegeria aegeria</name>
    <dbReference type="NCBI Taxonomy" id="348720"/>
    <lineage>
        <taxon>Eukaryota</taxon>
        <taxon>Metazoa</taxon>
        <taxon>Ecdysozoa</taxon>
        <taxon>Arthropoda</taxon>
        <taxon>Hexapoda</taxon>
        <taxon>Insecta</taxon>
        <taxon>Pterygota</taxon>
        <taxon>Neoptera</taxon>
        <taxon>Endopterygota</taxon>
        <taxon>Lepidoptera</taxon>
        <taxon>Glossata</taxon>
        <taxon>Ditrysia</taxon>
        <taxon>Papilionoidea</taxon>
        <taxon>Nymphalidae</taxon>
        <taxon>Satyrinae</taxon>
        <taxon>Satyrini</taxon>
        <taxon>Parargina</taxon>
        <taxon>Pararge</taxon>
    </lineage>
</organism>
<evidence type="ECO:0000313" key="2">
    <source>
        <dbReference type="Proteomes" id="UP000838756"/>
    </source>
</evidence>
<dbReference type="AlphaFoldDB" id="A0A8S4SJP8"/>
<comment type="caution">
    <text evidence="1">The sequence shown here is derived from an EMBL/GenBank/DDBJ whole genome shotgun (WGS) entry which is preliminary data.</text>
</comment>
<keyword evidence="2" id="KW-1185">Reference proteome</keyword>
<gene>
    <name evidence="1" type="primary">jg27292</name>
    <name evidence="1" type="ORF">PAEG_LOCUS27694</name>
</gene>
<protein>
    <submittedName>
        <fullName evidence="1">Jg27292 protein</fullName>
    </submittedName>
</protein>
<reference evidence="1" key="1">
    <citation type="submission" date="2022-03" db="EMBL/GenBank/DDBJ databases">
        <authorList>
            <person name="Lindestad O."/>
        </authorList>
    </citation>
    <scope>NUCLEOTIDE SEQUENCE</scope>
</reference>
<proteinExistence type="predicted"/>
<name>A0A8S4SJP8_9NEOP</name>
<sequence length="116" mass="13240">MPACLLRMLAALPYSKVRLILRVKNEPPLLTPERANTRGVDFLLHLDSMDQGKPMQWFARYNLRVHYQVTLMRQTSLVTTMFDTVHSGLCELAQSATEKVQVFGDHAQQSVRGAKR</sequence>
<accession>A0A8S4SJP8</accession>
<dbReference type="EMBL" id="CAKXAJ010026528">
    <property type="protein sequence ID" value="CAH2269482.1"/>
    <property type="molecule type" value="Genomic_DNA"/>
</dbReference>